<dbReference type="InterPro" id="IPR052369">
    <property type="entry name" value="UG_Glycosaminoglycan_Hydrolase"/>
</dbReference>
<organism evidence="3 4">
    <name type="scientific">Dactylonectria macrodidyma</name>
    <dbReference type="NCBI Taxonomy" id="307937"/>
    <lineage>
        <taxon>Eukaryota</taxon>
        <taxon>Fungi</taxon>
        <taxon>Dikarya</taxon>
        <taxon>Ascomycota</taxon>
        <taxon>Pezizomycotina</taxon>
        <taxon>Sordariomycetes</taxon>
        <taxon>Hypocreomycetidae</taxon>
        <taxon>Hypocreales</taxon>
        <taxon>Nectriaceae</taxon>
        <taxon>Dactylonectria</taxon>
    </lineage>
</organism>
<dbReference type="PANTHER" id="PTHR36845:SF1">
    <property type="entry name" value="HYDROLASE, PUTATIVE (AFU_ORTHOLOGUE AFUA_7G05090)-RELATED"/>
    <property type="match status" value="1"/>
</dbReference>
<dbReference type="EMBL" id="JAGMUV010000027">
    <property type="protein sequence ID" value="KAH7118329.1"/>
    <property type="molecule type" value="Genomic_DNA"/>
</dbReference>
<dbReference type="SUPFAM" id="SSF48208">
    <property type="entry name" value="Six-hairpin glycosidases"/>
    <property type="match status" value="1"/>
</dbReference>
<name>A0A9P9DFQ3_9HYPO</name>
<evidence type="ECO:0000256" key="2">
    <source>
        <dbReference type="ARBA" id="ARBA00038358"/>
    </source>
</evidence>
<dbReference type="PANTHER" id="PTHR36845">
    <property type="entry name" value="HYDROLASE, PUTATIVE (AFU_ORTHOLOGUE AFUA_7G05090)-RELATED"/>
    <property type="match status" value="1"/>
</dbReference>
<keyword evidence="3" id="KW-0326">Glycosidase</keyword>
<protein>
    <submittedName>
        <fullName evidence="3">Six-hairpin glycosidase-like protein</fullName>
    </submittedName>
</protein>
<keyword evidence="4" id="KW-1185">Reference proteome</keyword>
<dbReference type="GO" id="GO:0052757">
    <property type="term" value="F:chondroitin hydrolase activity"/>
    <property type="evidence" value="ECO:0007669"/>
    <property type="project" value="TreeGrafter"/>
</dbReference>
<comment type="similarity">
    <text evidence="2">Belongs to the glycosyl hydrolase 88 family.</text>
</comment>
<dbReference type="Proteomes" id="UP000738349">
    <property type="component" value="Unassembled WGS sequence"/>
</dbReference>
<comment type="caution">
    <text evidence="3">The sequence shown here is derived from an EMBL/GenBank/DDBJ whole genome shotgun (WGS) entry which is preliminary data.</text>
</comment>
<dbReference type="OrthoDB" id="2317065at2759"/>
<proteinExistence type="inferred from homology"/>
<reference evidence="3" key="1">
    <citation type="journal article" date="2021" name="Nat. Commun.">
        <title>Genetic determinants of endophytism in the Arabidopsis root mycobiome.</title>
        <authorList>
            <person name="Mesny F."/>
            <person name="Miyauchi S."/>
            <person name="Thiergart T."/>
            <person name="Pickel B."/>
            <person name="Atanasova L."/>
            <person name="Karlsson M."/>
            <person name="Huettel B."/>
            <person name="Barry K.W."/>
            <person name="Haridas S."/>
            <person name="Chen C."/>
            <person name="Bauer D."/>
            <person name="Andreopoulos W."/>
            <person name="Pangilinan J."/>
            <person name="LaButti K."/>
            <person name="Riley R."/>
            <person name="Lipzen A."/>
            <person name="Clum A."/>
            <person name="Drula E."/>
            <person name="Henrissat B."/>
            <person name="Kohler A."/>
            <person name="Grigoriev I.V."/>
            <person name="Martin F.M."/>
            <person name="Hacquard S."/>
        </authorList>
    </citation>
    <scope>NUCLEOTIDE SEQUENCE</scope>
    <source>
        <strain evidence="3">MPI-CAGE-AT-0147</strain>
    </source>
</reference>
<dbReference type="InterPro" id="IPR008928">
    <property type="entry name" value="6-hairpin_glycosidase_sf"/>
</dbReference>
<dbReference type="Gene3D" id="1.50.10.10">
    <property type="match status" value="1"/>
</dbReference>
<dbReference type="InterPro" id="IPR012341">
    <property type="entry name" value="6hp_glycosidase-like_sf"/>
</dbReference>
<keyword evidence="1" id="KW-0378">Hydrolase</keyword>
<feature type="non-terminal residue" evidence="3">
    <location>
        <position position="1"/>
    </location>
</feature>
<gene>
    <name evidence="3" type="ORF">EDB81DRAFT_667984</name>
</gene>
<dbReference type="AlphaFoldDB" id="A0A9P9DFQ3"/>
<evidence type="ECO:0000313" key="4">
    <source>
        <dbReference type="Proteomes" id="UP000738349"/>
    </source>
</evidence>
<dbReference type="GO" id="GO:0000272">
    <property type="term" value="P:polysaccharide catabolic process"/>
    <property type="evidence" value="ECO:0007669"/>
    <property type="project" value="TreeGrafter"/>
</dbReference>
<evidence type="ECO:0000313" key="3">
    <source>
        <dbReference type="EMBL" id="KAH7118329.1"/>
    </source>
</evidence>
<sequence>SIYHLVSYDAHDGSVRDNLTCQGYENESTWARGQAWALYGFASVYGFTKDVVFLEAGCRLADYFLSRVDERGTDAGVVYWDFDAPRPGVWDASAACCASAPLRA</sequence>
<evidence type="ECO:0000256" key="1">
    <source>
        <dbReference type="ARBA" id="ARBA00022801"/>
    </source>
</evidence>
<accession>A0A9P9DFQ3</accession>